<gene>
    <name evidence="2" type="ORF">ACFQ1T_11345</name>
</gene>
<dbReference type="GO" id="GO:0016757">
    <property type="term" value="F:glycosyltransferase activity"/>
    <property type="evidence" value="ECO:0007669"/>
    <property type="project" value="UniProtKB-KW"/>
</dbReference>
<keyword evidence="2" id="KW-0328">Glycosyltransferase</keyword>
<dbReference type="InterPro" id="IPR001296">
    <property type="entry name" value="Glyco_trans_1"/>
</dbReference>
<keyword evidence="2" id="KW-0808">Transferase</keyword>
<proteinExistence type="predicted"/>
<protein>
    <submittedName>
        <fullName evidence="2">Glycosyltransferase</fullName>
        <ecNumber evidence="2">2.4.-.-</ecNumber>
    </submittedName>
</protein>
<evidence type="ECO:0000313" key="2">
    <source>
        <dbReference type="EMBL" id="MFD0930371.1"/>
    </source>
</evidence>
<accession>A0ABW3GNP0</accession>
<keyword evidence="3" id="KW-1185">Reference proteome</keyword>
<dbReference type="Gene3D" id="3.40.50.2000">
    <property type="entry name" value="Glycogen Phosphorylase B"/>
    <property type="match status" value="2"/>
</dbReference>
<feature type="domain" description="Glycosyl transferase family 1" evidence="1">
    <location>
        <begin position="191"/>
        <end position="352"/>
    </location>
</feature>
<sequence>MKRICIVLTAEYALKAFLKEHIKLLSQHYDVYVVLNTQDKNLLKNLNLNANLIPLRIEREINIIADIKVLASLFWLFLTVRFDSVHSITPKAGLLTMLAAWLARIKIRIHTFQGEVWVTKRGLMRKLLVFLDKVIATISTNVIVVSHSENSFLVENKILKKNQGIVFHEGSISGVNLEKFRPCSKLFLSTRQNLGISEDDVVLLFLGRLNKDKGILDLVHAFKGITNHNAKLLFVGPDEHDLTPAIKEILNDKLHTLFFVPETLNPERYMVAADILCLPSYREGFPTVIIEAAACGVTALGSDIYGVNEAIVNHKTGLLHEPRNVNDITYKLNSLINNPELRKTLSESAYKRSIDSFDSNLLTQAWLDFYQKTIG</sequence>
<dbReference type="RefSeq" id="WP_379076707.1">
    <property type="nucleotide sequence ID" value="NZ_JBHTJW010000002.1"/>
</dbReference>
<dbReference type="Pfam" id="PF00534">
    <property type="entry name" value="Glycos_transf_1"/>
    <property type="match status" value="1"/>
</dbReference>
<dbReference type="EMBL" id="JBHTJW010000002">
    <property type="protein sequence ID" value="MFD0930371.1"/>
    <property type="molecule type" value="Genomic_DNA"/>
</dbReference>
<evidence type="ECO:0000313" key="3">
    <source>
        <dbReference type="Proteomes" id="UP001597106"/>
    </source>
</evidence>
<evidence type="ECO:0000259" key="1">
    <source>
        <dbReference type="Pfam" id="PF00534"/>
    </source>
</evidence>
<dbReference type="Proteomes" id="UP001597106">
    <property type="component" value="Unassembled WGS sequence"/>
</dbReference>
<dbReference type="PANTHER" id="PTHR12526:SF630">
    <property type="entry name" value="GLYCOSYLTRANSFERASE"/>
    <property type="match status" value="1"/>
</dbReference>
<dbReference type="EC" id="2.4.-.-" evidence="2"/>
<organism evidence="2 3">
    <name type="scientific">Methylophilus glucosoxydans</name>
    <dbReference type="NCBI Taxonomy" id="752553"/>
    <lineage>
        <taxon>Bacteria</taxon>
        <taxon>Pseudomonadati</taxon>
        <taxon>Pseudomonadota</taxon>
        <taxon>Betaproteobacteria</taxon>
        <taxon>Nitrosomonadales</taxon>
        <taxon>Methylophilaceae</taxon>
        <taxon>Methylophilus</taxon>
    </lineage>
</organism>
<dbReference type="SUPFAM" id="SSF53756">
    <property type="entry name" value="UDP-Glycosyltransferase/glycogen phosphorylase"/>
    <property type="match status" value="1"/>
</dbReference>
<comment type="caution">
    <text evidence="2">The sequence shown here is derived from an EMBL/GenBank/DDBJ whole genome shotgun (WGS) entry which is preliminary data.</text>
</comment>
<dbReference type="PANTHER" id="PTHR12526">
    <property type="entry name" value="GLYCOSYLTRANSFERASE"/>
    <property type="match status" value="1"/>
</dbReference>
<name>A0ABW3GNP0_9PROT</name>
<reference evidence="3" key="1">
    <citation type="journal article" date="2019" name="Int. J. Syst. Evol. Microbiol.">
        <title>The Global Catalogue of Microorganisms (GCM) 10K type strain sequencing project: providing services to taxonomists for standard genome sequencing and annotation.</title>
        <authorList>
            <consortium name="The Broad Institute Genomics Platform"/>
            <consortium name="The Broad Institute Genome Sequencing Center for Infectious Disease"/>
            <person name="Wu L."/>
            <person name="Ma J."/>
        </authorList>
    </citation>
    <scope>NUCLEOTIDE SEQUENCE [LARGE SCALE GENOMIC DNA]</scope>
    <source>
        <strain evidence="3">CCUG 59685</strain>
    </source>
</reference>